<dbReference type="RefSeq" id="XP_056037811.1">
    <property type="nucleotide sequence ID" value="XM_056181600.1"/>
</dbReference>
<dbReference type="SMART" id="SM01313">
    <property type="entry name" value="Sec3-PIP2_bind"/>
    <property type="match status" value="1"/>
</dbReference>
<dbReference type="GO" id="GO:0006887">
    <property type="term" value="P:exocytosis"/>
    <property type="evidence" value="ECO:0007669"/>
    <property type="project" value="TreeGrafter"/>
</dbReference>
<dbReference type="KEGG" id="som:SOMG_02809"/>
<evidence type="ECO:0000259" key="2">
    <source>
        <dbReference type="SMART" id="SM01313"/>
    </source>
</evidence>
<dbReference type="Pfam" id="PF15278">
    <property type="entry name" value="Sec3_C_2"/>
    <property type="match status" value="1"/>
</dbReference>
<accession>A0AAE9WF14</accession>
<dbReference type="Proteomes" id="UP001212411">
    <property type="component" value="Chromosome 2"/>
</dbReference>
<dbReference type="EMBL" id="CP115612">
    <property type="protein sequence ID" value="WBW73568.1"/>
    <property type="molecule type" value="Genomic_DNA"/>
</dbReference>
<feature type="compositionally biased region" description="Low complexity" evidence="1">
    <location>
        <begin position="252"/>
        <end position="262"/>
    </location>
</feature>
<feature type="region of interest" description="Disordered" evidence="1">
    <location>
        <begin position="382"/>
        <end position="450"/>
    </location>
</feature>
<feature type="region of interest" description="Disordered" evidence="1">
    <location>
        <begin position="168"/>
        <end position="352"/>
    </location>
</feature>
<dbReference type="PANTHER" id="PTHR16092">
    <property type="entry name" value="SEC3/SYNTAXIN-RELATED"/>
    <property type="match status" value="1"/>
</dbReference>
<feature type="compositionally biased region" description="Basic and acidic residues" evidence="1">
    <location>
        <begin position="227"/>
        <end position="238"/>
    </location>
</feature>
<reference evidence="3 4" key="1">
    <citation type="journal article" date="2023" name="G3 (Bethesda)">
        <title>A high-quality reference genome for the fission yeast Schizosaccharomyces osmophilus.</title>
        <authorList>
            <person name="Jia G.S."/>
            <person name="Zhang W.C."/>
            <person name="Liang Y."/>
            <person name="Liu X.H."/>
            <person name="Rhind N."/>
            <person name="Pidoux A."/>
            <person name="Brysch-Herzberg M."/>
            <person name="Du L.L."/>
        </authorList>
    </citation>
    <scope>NUCLEOTIDE SEQUENCE [LARGE SCALE GENOMIC DNA]</scope>
    <source>
        <strain evidence="3 4">CBS 15793</strain>
    </source>
</reference>
<protein>
    <submittedName>
        <fullName evidence="3">Exocyst complex subunit Sec3</fullName>
    </submittedName>
</protein>
<dbReference type="Gene3D" id="2.30.29.90">
    <property type="match status" value="1"/>
</dbReference>
<feature type="compositionally biased region" description="Basic residues" evidence="1">
    <location>
        <begin position="239"/>
        <end position="248"/>
    </location>
</feature>
<feature type="compositionally biased region" description="Polar residues" evidence="1">
    <location>
        <begin position="476"/>
        <end position="491"/>
    </location>
</feature>
<dbReference type="Pfam" id="PF15277">
    <property type="entry name" value="Sec3-PIP2_bind"/>
    <property type="match status" value="1"/>
</dbReference>
<dbReference type="GO" id="GO:0006893">
    <property type="term" value="P:Golgi to plasma membrane transport"/>
    <property type="evidence" value="ECO:0007669"/>
    <property type="project" value="TreeGrafter"/>
</dbReference>
<dbReference type="AlphaFoldDB" id="A0AAE9WF14"/>
<dbReference type="GO" id="GO:0005546">
    <property type="term" value="F:phosphatidylinositol-4,5-bisphosphate binding"/>
    <property type="evidence" value="ECO:0007669"/>
    <property type="project" value="TreeGrafter"/>
</dbReference>
<evidence type="ECO:0000313" key="3">
    <source>
        <dbReference type="EMBL" id="WBW73568.1"/>
    </source>
</evidence>
<name>A0AAE9WF14_9SCHI</name>
<proteinExistence type="predicted"/>
<dbReference type="GO" id="GO:0005886">
    <property type="term" value="C:plasma membrane"/>
    <property type="evidence" value="ECO:0007669"/>
    <property type="project" value="TreeGrafter"/>
</dbReference>
<feature type="compositionally biased region" description="Polar residues" evidence="1">
    <location>
        <begin position="382"/>
        <end position="399"/>
    </location>
</feature>
<evidence type="ECO:0000313" key="4">
    <source>
        <dbReference type="Proteomes" id="UP001212411"/>
    </source>
</evidence>
<sequence>MEDLSGDAIAAEIIQAVNLSKSVDKQTGNEKAISYLGVEEERGVTVVGSKMKPRYIVLSYDENTHVFNIHRLKASDKGGMQVVRSWPLFELQGITVIDDRDVTFTINKPHLLRSNDTVARNKFIFSLAKQYMYYMGRPLSVLTTDGRKVDWAYRNSFVEDTAKPLSIPKARNSLPESTVAAPSPSSSSRNGHLRNFSDGPIVTNLETDFPSNENEELSSSLPTNTKSIKDDQTSDRKPMSHSKLKHQARTLSSSISGKSASSVPDSSFPQKDEPISEKNSLKKPSYKDNFIQEQAQLFPPKSPLRKGGRRDTNFTSDPKKDAFQSKRRTTPSSSSKDLLSQDPMSLMDEKSYVSRSKEHNVLLSDEPNLILSDSSGFNENPFQSSLDSAYSQQLPSKEGSSPIRAPSISTKSSLRNTPVSIPKKKNHSPSSGLQIPAKHPSRQGLPLSTANTSDINLSSLSFQSLESQEFAASTRPKMSTMSNNQVSSDTSPALNVLTPTLRGSIIEEAYNVHSKISINSLPKNVTQEMSQLNWSNKATYKDYYDSMESQFNTSMKKSVQNLVEEDGKMEKIRKNIDNCVAGCDSLSSTINLFSLELSEALNDIMNNNQQIKHK</sequence>
<dbReference type="PANTHER" id="PTHR16092:SF14">
    <property type="entry name" value="EXOCYST COMPLEX COMPONENT 1 ISOFORM X1"/>
    <property type="match status" value="1"/>
</dbReference>
<dbReference type="GeneID" id="80876289"/>
<feature type="region of interest" description="Disordered" evidence="1">
    <location>
        <begin position="471"/>
        <end position="491"/>
    </location>
</feature>
<dbReference type="GO" id="GO:0000145">
    <property type="term" value="C:exocyst"/>
    <property type="evidence" value="ECO:0007669"/>
    <property type="project" value="TreeGrafter"/>
</dbReference>
<gene>
    <name evidence="3" type="primary">sec3</name>
    <name evidence="3" type="ORF">SOMG_02809</name>
</gene>
<keyword evidence="4" id="KW-1185">Reference proteome</keyword>
<organism evidence="3 4">
    <name type="scientific">Schizosaccharomyces osmophilus</name>
    <dbReference type="NCBI Taxonomy" id="2545709"/>
    <lineage>
        <taxon>Eukaryota</taxon>
        <taxon>Fungi</taxon>
        <taxon>Dikarya</taxon>
        <taxon>Ascomycota</taxon>
        <taxon>Taphrinomycotina</taxon>
        <taxon>Schizosaccharomycetes</taxon>
        <taxon>Schizosaccharomycetales</taxon>
        <taxon>Schizosaccharomycetaceae</taxon>
        <taxon>Schizosaccharomyces</taxon>
    </lineage>
</organism>
<feature type="domain" description="Exocyst complex component Sec3 PIP2-binding N-terminal" evidence="2">
    <location>
        <begin position="49"/>
        <end position="134"/>
    </location>
</feature>
<feature type="compositionally biased region" description="Basic and acidic residues" evidence="1">
    <location>
        <begin position="270"/>
        <end position="280"/>
    </location>
</feature>
<dbReference type="InterPro" id="IPR028258">
    <property type="entry name" value="Sec3-PIP2_bind"/>
</dbReference>
<evidence type="ECO:0000256" key="1">
    <source>
        <dbReference type="SAM" id="MobiDB-lite"/>
    </source>
</evidence>
<feature type="compositionally biased region" description="Polar residues" evidence="1">
    <location>
        <begin position="407"/>
        <end position="419"/>
    </location>
</feature>
<feature type="compositionally biased region" description="Basic and acidic residues" evidence="1">
    <location>
        <begin position="309"/>
        <end position="324"/>
    </location>
</feature>
<dbReference type="InterPro" id="IPR032766">
    <property type="entry name" value="Sec3_C_2"/>
</dbReference>